<evidence type="ECO:0000256" key="1">
    <source>
        <dbReference type="ARBA" id="ARBA00022679"/>
    </source>
</evidence>
<evidence type="ECO:0000259" key="7">
    <source>
        <dbReference type="PROSITE" id="PS51099"/>
    </source>
</evidence>
<feature type="domain" description="PTS EIIA type-2" evidence="6">
    <location>
        <begin position="508"/>
        <end position="648"/>
    </location>
</feature>
<evidence type="ECO:0000256" key="5">
    <source>
        <dbReference type="ARBA" id="ARBA00023163"/>
    </source>
</evidence>
<keyword evidence="3" id="KW-0805">Transcription regulation</keyword>
<proteinExistence type="predicted"/>
<dbReference type="EMBL" id="JAVDTR010000019">
    <property type="protein sequence ID" value="MDR6726717.1"/>
    <property type="molecule type" value="Genomic_DNA"/>
</dbReference>
<dbReference type="InterPro" id="IPR036390">
    <property type="entry name" value="WH_DNA-bd_sf"/>
</dbReference>
<dbReference type="PANTHER" id="PTHR30185">
    <property type="entry name" value="CRYPTIC BETA-GLUCOSIDE BGL OPERON ANTITERMINATOR"/>
    <property type="match status" value="1"/>
</dbReference>
<dbReference type="PROSITE" id="PS51099">
    <property type="entry name" value="PTS_EIIB_TYPE_2"/>
    <property type="match status" value="1"/>
</dbReference>
<name>A0AAP5H6H6_PAEAM</name>
<keyword evidence="2" id="KW-0677">Repeat</keyword>
<comment type="caution">
    <text evidence="9">The sequence shown here is derived from an EMBL/GenBank/DDBJ whole genome shotgun (WGS) entry which is preliminary data.</text>
</comment>
<feature type="domain" description="PTS EIIB type-2" evidence="7">
    <location>
        <begin position="413"/>
        <end position="503"/>
    </location>
</feature>
<dbReference type="Proteomes" id="UP001254832">
    <property type="component" value="Unassembled WGS sequence"/>
</dbReference>
<dbReference type="SUPFAM" id="SSF55804">
    <property type="entry name" value="Phoshotransferase/anion transport protein"/>
    <property type="match status" value="1"/>
</dbReference>
<dbReference type="InterPro" id="IPR050661">
    <property type="entry name" value="BglG_antiterminators"/>
</dbReference>
<dbReference type="InterPro" id="IPR013196">
    <property type="entry name" value="HTH_11"/>
</dbReference>
<accession>A0AAP5H6H6</accession>
<dbReference type="PANTHER" id="PTHR30185:SF13">
    <property type="entry name" value="LICABCH OPERON REGULATOR-RELATED"/>
    <property type="match status" value="1"/>
</dbReference>
<dbReference type="InterPro" id="IPR013011">
    <property type="entry name" value="PTS_EIIB_2"/>
</dbReference>
<dbReference type="PROSITE" id="PS51094">
    <property type="entry name" value="PTS_EIIA_TYPE_2"/>
    <property type="match status" value="1"/>
</dbReference>
<reference evidence="9" key="1">
    <citation type="submission" date="2023-07" db="EMBL/GenBank/DDBJ databases">
        <title>Sorghum-associated microbial communities from plants grown in Nebraska, USA.</title>
        <authorList>
            <person name="Schachtman D."/>
        </authorList>
    </citation>
    <scope>NUCLEOTIDE SEQUENCE</scope>
    <source>
        <strain evidence="9">BE80</strain>
    </source>
</reference>
<evidence type="ECO:0000313" key="9">
    <source>
        <dbReference type="EMBL" id="MDR6726717.1"/>
    </source>
</evidence>
<evidence type="ECO:0000313" key="10">
    <source>
        <dbReference type="Proteomes" id="UP001254832"/>
    </source>
</evidence>
<evidence type="ECO:0000256" key="3">
    <source>
        <dbReference type="ARBA" id="ARBA00023015"/>
    </source>
</evidence>
<dbReference type="GO" id="GO:0009401">
    <property type="term" value="P:phosphoenolpyruvate-dependent sugar phosphotransferase system"/>
    <property type="evidence" value="ECO:0007669"/>
    <property type="project" value="InterPro"/>
</dbReference>
<dbReference type="GO" id="GO:0008982">
    <property type="term" value="F:protein-N(PI)-phosphohistidine-sugar phosphotransferase activity"/>
    <property type="evidence" value="ECO:0007669"/>
    <property type="project" value="InterPro"/>
</dbReference>
<protein>
    <submittedName>
        <fullName evidence="9">Transcriptional antiterminator/mannitol/fructose-specific phosphotransferase system IIA component</fullName>
    </submittedName>
</protein>
<feature type="domain" description="PRD" evidence="8">
    <location>
        <begin position="300"/>
        <end position="407"/>
    </location>
</feature>
<dbReference type="Gene3D" id="1.10.10.10">
    <property type="entry name" value="Winged helix-like DNA-binding domain superfamily/Winged helix DNA-binding domain"/>
    <property type="match status" value="1"/>
</dbReference>
<organism evidence="9 10">
    <name type="scientific">Paenibacillus amylolyticus</name>
    <dbReference type="NCBI Taxonomy" id="1451"/>
    <lineage>
        <taxon>Bacteria</taxon>
        <taxon>Bacillati</taxon>
        <taxon>Bacillota</taxon>
        <taxon>Bacilli</taxon>
        <taxon>Bacillales</taxon>
        <taxon>Paenibacillaceae</taxon>
        <taxon>Paenibacillus</taxon>
    </lineage>
</organism>
<dbReference type="CDD" id="cd05568">
    <property type="entry name" value="PTS_IIB_bgl_like"/>
    <property type="match status" value="1"/>
</dbReference>
<dbReference type="InterPro" id="IPR002178">
    <property type="entry name" value="PTS_EIIA_type-2_dom"/>
</dbReference>
<dbReference type="InterPro" id="IPR036388">
    <property type="entry name" value="WH-like_DNA-bd_sf"/>
</dbReference>
<dbReference type="SUPFAM" id="SSF63520">
    <property type="entry name" value="PTS-regulatory domain, PRD"/>
    <property type="match status" value="2"/>
</dbReference>
<dbReference type="SUPFAM" id="SSF46785">
    <property type="entry name" value="Winged helix' DNA-binding domain"/>
    <property type="match status" value="1"/>
</dbReference>
<gene>
    <name evidence="9" type="ORF">J2W91_005239</name>
</gene>
<dbReference type="Gene3D" id="1.10.1790.10">
    <property type="entry name" value="PRD domain"/>
    <property type="match status" value="2"/>
</dbReference>
<evidence type="ECO:0000259" key="6">
    <source>
        <dbReference type="PROSITE" id="PS51094"/>
    </source>
</evidence>
<dbReference type="InterPro" id="IPR011608">
    <property type="entry name" value="PRD"/>
</dbReference>
<keyword evidence="5" id="KW-0804">Transcription</keyword>
<dbReference type="InterPro" id="IPR007737">
    <property type="entry name" value="Mga_HTH"/>
</dbReference>
<dbReference type="Pfam" id="PF05043">
    <property type="entry name" value="Mga"/>
    <property type="match status" value="1"/>
</dbReference>
<dbReference type="InterPro" id="IPR016152">
    <property type="entry name" value="PTrfase/Anion_transptr"/>
</dbReference>
<dbReference type="CDD" id="cd00211">
    <property type="entry name" value="PTS_IIA_fru"/>
    <property type="match status" value="1"/>
</dbReference>
<dbReference type="PROSITE" id="PS51372">
    <property type="entry name" value="PRD_2"/>
    <property type="match status" value="1"/>
</dbReference>
<keyword evidence="1" id="KW-0808">Transferase</keyword>
<sequence>MIFPYKRLQKLFLLLHGEGQDQAWTSQALAERLEVTVRTIRDDLKKLESILVQHGSRLESKRGKGYSIVIDEPSSYEALLENRHNLQSGSLPIPGSPEERIRFELFKLLNEPGHIKMEDLADQLFISRATMNNDLKIIRQILENYQLQLCIKPGYGVQVTGDEKSIRYCLAEYADVRDEQLQLAPDGITVAQEQLLQPVDPARIREVVMRHLRHKHVRIADLALKDLITHLAVMVLRVMQGHGLEKFDTVEANGQDQELALQMIKDLEELYSIRFSAGERDYLLLHIISKKMTATDWDGLSDDPLYVTVQQMLDYVYERYSYDLRDDERLPRDLYAHLKPMITRLEHGMNMRNPLLGHIRKYYPLAYEITIGAVKQLQTYVPYEINDSEIGYLALHFGAALERKYQIPHRKRKSVLLVCGSGYGTARILESRLRSLFAELEVSRVVSLREYEEMVSIPEDMVISTIRLRESKGKPSAVIAAIPSERDMATITHMVRSSDTQEEMTLLRYFDPEFFMYRTDQPDKFKLMSEMSDMLSARGVVTERFWPALQEREEMASTALGRGMAIPHPLELSSTRTVVSVCLLKKPIRWDDENEVHAIFMLSICKEDYEQAMGIYDLFVEFIRQEELLEGLRTCNAFEDFAQIVRHTLRTKSTDAYS</sequence>
<dbReference type="Gene3D" id="3.40.930.10">
    <property type="entry name" value="Mannitol-specific EII, Chain A"/>
    <property type="match status" value="1"/>
</dbReference>
<dbReference type="InterPro" id="IPR036095">
    <property type="entry name" value="PTS_EIIB-like_sf"/>
</dbReference>
<dbReference type="Pfam" id="PF00359">
    <property type="entry name" value="PTS_EIIA_2"/>
    <property type="match status" value="1"/>
</dbReference>
<dbReference type="Gene3D" id="3.40.50.2300">
    <property type="match status" value="1"/>
</dbReference>
<dbReference type="InterPro" id="IPR036634">
    <property type="entry name" value="PRD_sf"/>
</dbReference>
<keyword evidence="4" id="KW-0010">Activator</keyword>
<dbReference type="RefSeq" id="WP_310145210.1">
    <property type="nucleotide sequence ID" value="NZ_JAVDTR010000019.1"/>
</dbReference>
<dbReference type="Pfam" id="PF00874">
    <property type="entry name" value="PRD"/>
    <property type="match status" value="2"/>
</dbReference>
<evidence type="ECO:0000256" key="2">
    <source>
        <dbReference type="ARBA" id="ARBA00022737"/>
    </source>
</evidence>
<dbReference type="Pfam" id="PF08279">
    <property type="entry name" value="HTH_11"/>
    <property type="match status" value="1"/>
</dbReference>
<dbReference type="AlphaFoldDB" id="A0AAP5H6H6"/>
<evidence type="ECO:0000256" key="4">
    <source>
        <dbReference type="ARBA" id="ARBA00023159"/>
    </source>
</evidence>
<dbReference type="SUPFAM" id="SSF52794">
    <property type="entry name" value="PTS system IIB component-like"/>
    <property type="match status" value="1"/>
</dbReference>
<evidence type="ECO:0000259" key="8">
    <source>
        <dbReference type="PROSITE" id="PS51372"/>
    </source>
</evidence>
<dbReference type="GO" id="GO:0006355">
    <property type="term" value="P:regulation of DNA-templated transcription"/>
    <property type="evidence" value="ECO:0007669"/>
    <property type="project" value="InterPro"/>
</dbReference>